<dbReference type="Proteomes" id="UP000603940">
    <property type="component" value="Unassembled WGS sequence"/>
</dbReference>
<reference evidence="1 2" key="1">
    <citation type="journal article" date="2009" name="Int. J. Syst. Evol. Microbiol.">
        <title>Transfer of Teichococcus ludipueritiae and Muricoccus roseus to the genus Roseomonas, as Roseomonas ludipueritiae comb. nov. and Roseomonas rosea comb. nov., respectively, and emended description of the genus Roseomonas.</title>
        <authorList>
            <person name="Sanchez-Porro C."/>
            <person name="Gallego V."/>
            <person name="Busse H.J."/>
            <person name="Kampfer P."/>
            <person name="Ventosa A."/>
        </authorList>
    </citation>
    <scope>NUCLEOTIDE SEQUENCE [LARGE SCALE GENOMIC DNA]</scope>
    <source>
        <strain evidence="1 2">DSM 14915</strain>
    </source>
</reference>
<keyword evidence="2" id="KW-1185">Reference proteome</keyword>
<evidence type="ECO:0000313" key="1">
    <source>
        <dbReference type="EMBL" id="MBC9178085.1"/>
    </source>
</evidence>
<proteinExistence type="predicted"/>
<comment type="caution">
    <text evidence="1">The sequence shown here is derived from an EMBL/GenBank/DDBJ whole genome shotgun (WGS) entry which is preliminary data.</text>
</comment>
<sequence length="63" mass="6946">MNGDDLARRIGALRADGRGLSKLSLLWKQKQASSGTTGADCARIARDPLRRLEPLRRRTAATR</sequence>
<dbReference type="RefSeq" id="WP_187779194.1">
    <property type="nucleotide sequence ID" value="NZ_JACTUZ010000061.1"/>
</dbReference>
<evidence type="ECO:0000313" key="2">
    <source>
        <dbReference type="Proteomes" id="UP000603940"/>
    </source>
</evidence>
<protein>
    <submittedName>
        <fullName evidence="1">Uncharacterized protein</fullName>
    </submittedName>
</protein>
<gene>
    <name evidence="1" type="ORF">IBL25_14155</name>
</gene>
<accession>A0ABR7R8K2</accession>
<dbReference type="EMBL" id="JACTUZ010000061">
    <property type="protein sequence ID" value="MBC9178085.1"/>
    <property type="molecule type" value="Genomic_DNA"/>
</dbReference>
<name>A0ABR7R8K2_9PROT</name>
<organism evidence="1 2">
    <name type="scientific">Pseudoroseomonas ludipueritiae</name>
    <dbReference type="NCBI Taxonomy" id="198093"/>
    <lineage>
        <taxon>Bacteria</taxon>
        <taxon>Pseudomonadati</taxon>
        <taxon>Pseudomonadota</taxon>
        <taxon>Alphaproteobacteria</taxon>
        <taxon>Acetobacterales</taxon>
        <taxon>Acetobacteraceae</taxon>
        <taxon>Pseudoroseomonas</taxon>
    </lineage>
</organism>